<protein>
    <recommendedName>
        <fullName evidence="6">Transport permease protein</fullName>
    </recommendedName>
</protein>
<feature type="transmembrane region" description="Helical" evidence="6">
    <location>
        <begin position="266"/>
        <end position="285"/>
    </location>
</feature>
<keyword evidence="6" id="KW-1003">Cell membrane</keyword>
<keyword evidence="5" id="KW-0046">Antibiotic resistance</keyword>
<comment type="caution">
    <text evidence="6">Lacks conserved residue(s) required for the propagation of feature annotation.</text>
</comment>
<dbReference type="EMBL" id="JBHLZU010000025">
    <property type="protein sequence ID" value="MFB9907866.1"/>
    <property type="molecule type" value="Genomic_DNA"/>
</dbReference>
<evidence type="ECO:0000259" key="8">
    <source>
        <dbReference type="PROSITE" id="PS51012"/>
    </source>
</evidence>
<dbReference type="InterPro" id="IPR051784">
    <property type="entry name" value="Nod_factor_ABC_transporter"/>
</dbReference>
<dbReference type="InterPro" id="IPR047817">
    <property type="entry name" value="ABC2_TM_bact-type"/>
</dbReference>
<dbReference type="Proteomes" id="UP001589693">
    <property type="component" value="Unassembled WGS sequence"/>
</dbReference>
<proteinExistence type="inferred from homology"/>
<dbReference type="RefSeq" id="WP_377858807.1">
    <property type="nucleotide sequence ID" value="NZ_JBHLZU010000025.1"/>
</dbReference>
<feature type="transmembrane region" description="Helical" evidence="6">
    <location>
        <begin position="209"/>
        <end position="228"/>
    </location>
</feature>
<evidence type="ECO:0000313" key="9">
    <source>
        <dbReference type="EMBL" id="MFB9907866.1"/>
    </source>
</evidence>
<feature type="transmembrane region" description="Helical" evidence="6">
    <location>
        <begin position="153"/>
        <end position="172"/>
    </location>
</feature>
<dbReference type="Pfam" id="PF01061">
    <property type="entry name" value="ABC2_membrane"/>
    <property type="match status" value="1"/>
</dbReference>
<evidence type="ECO:0000256" key="5">
    <source>
        <dbReference type="ARBA" id="ARBA00023251"/>
    </source>
</evidence>
<feature type="compositionally biased region" description="Low complexity" evidence="7">
    <location>
        <begin position="15"/>
        <end position="25"/>
    </location>
</feature>
<feature type="transmembrane region" description="Helical" evidence="6">
    <location>
        <begin position="178"/>
        <end position="202"/>
    </location>
</feature>
<dbReference type="InterPro" id="IPR013525">
    <property type="entry name" value="ABC2_TM"/>
</dbReference>
<evidence type="ECO:0000256" key="6">
    <source>
        <dbReference type="RuleBase" id="RU361157"/>
    </source>
</evidence>
<accession>A0ABV6A3X2</accession>
<gene>
    <name evidence="9" type="ORF">ACFFQA_28360</name>
</gene>
<dbReference type="PIRSF" id="PIRSF006648">
    <property type="entry name" value="DrrB"/>
    <property type="match status" value="1"/>
</dbReference>
<reference evidence="9 10" key="1">
    <citation type="submission" date="2024-09" db="EMBL/GenBank/DDBJ databases">
        <authorList>
            <person name="Sun Q."/>
            <person name="Mori K."/>
        </authorList>
    </citation>
    <scope>NUCLEOTIDE SEQUENCE [LARGE SCALE GENOMIC DNA]</scope>
    <source>
        <strain evidence="9 10">TBRC 7907</strain>
    </source>
</reference>
<keyword evidence="3 6" id="KW-1133">Transmembrane helix</keyword>
<evidence type="ECO:0000256" key="2">
    <source>
        <dbReference type="ARBA" id="ARBA00022692"/>
    </source>
</evidence>
<evidence type="ECO:0000256" key="3">
    <source>
        <dbReference type="ARBA" id="ARBA00022989"/>
    </source>
</evidence>
<name>A0ABV6A3X2_9PSEU</name>
<evidence type="ECO:0000256" key="1">
    <source>
        <dbReference type="ARBA" id="ARBA00004141"/>
    </source>
</evidence>
<evidence type="ECO:0000256" key="4">
    <source>
        <dbReference type="ARBA" id="ARBA00023136"/>
    </source>
</evidence>
<feature type="region of interest" description="Disordered" evidence="7">
    <location>
        <begin position="1"/>
        <end position="30"/>
    </location>
</feature>
<keyword evidence="6" id="KW-0813">Transport</keyword>
<comment type="caution">
    <text evidence="9">The sequence shown here is derived from an EMBL/GenBank/DDBJ whole genome shotgun (WGS) entry which is preliminary data.</text>
</comment>
<feature type="domain" description="ABC transmembrane type-2" evidence="8">
    <location>
        <begin position="63"/>
        <end position="291"/>
    </location>
</feature>
<dbReference type="InterPro" id="IPR000412">
    <property type="entry name" value="ABC_2_transport"/>
</dbReference>
<organism evidence="9 10">
    <name type="scientific">Allokutzneria oryzae</name>
    <dbReference type="NCBI Taxonomy" id="1378989"/>
    <lineage>
        <taxon>Bacteria</taxon>
        <taxon>Bacillati</taxon>
        <taxon>Actinomycetota</taxon>
        <taxon>Actinomycetes</taxon>
        <taxon>Pseudonocardiales</taxon>
        <taxon>Pseudonocardiaceae</taxon>
        <taxon>Allokutzneria</taxon>
    </lineage>
</organism>
<feature type="transmembrane region" description="Helical" evidence="6">
    <location>
        <begin position="70"/>
        <end position="90"/>
    </location>
</feature>
<sequence length="291" mass="31016">MSTATSAPSPPSPGEPGSSPRLRPVTTPPPLPALSARVGVRATARHSFAIARRNLLQVRNDPGQLLDSTLMPMIFTLIFLYVFGGAIWGGRDGDYKQFLLPGIMVQTIMFASRATGFTLSMDFGSGVMDRFRALPIARSAVLSGRIIADVCRLLLGQVVMLTFALVIGFSVRTGVLEAVAAVGVVLLYGTALAWVSAFIGLVVKSPNTVQAVGFLWMIPLQFGSSMLVPTETMSPWLRAFAEANPTTLVTDACRNLLIGGPVAGPLAGTLAWCLGLMLVAVPLSIRQYRKR</sequence>
<evidence type="ECO:0000313" key="10">
    <source>
        <dbReference type="Proteomes" id="UP001589693"/>
    </source>
</evidence>
<keyword evidence="10" id="KW-1185">Reference proteome</keyword>
<dbReference type="PANTHER" id="PTHR43229:SF2">
    <property type="entry name" value="NODULATION PROTEIN J"/>
    <property type="match status" value="1"/>
</dbReference>
<evidence type="ECO:0000256" key="7">
    <source>
        <dbReference type="SAM" id="MobiDB-lite"/>
    </source>
</evidence>
<keyword evidence="4 6" id="KW-0472">Membrane</keyword>
<dbReference type="PROSITE" id="PS51012">
    <property type="entry name" value="ABC_TM2"/>
    <property type="match status" value="1"/>
</dbReference>
<keyword evidence="2 6" id="KW-0812">Transmembrane</keyword>
<dbReference type="PANTHER" id="PTHR43229">
    <property type="entry name" value="NODULATION PROTEIN J"/>
    <property type="match status" value="1"/>
</dbReference>
<comment type="similarity">
    <text evidence="6">Belongs to the ABC-2 integral membrane protein family.</text>
</comment>
<comment type="subcellular location">
    <subcellularLocation>
        <location evidence="6">Cell membrane</location>
        <topology evidence="6">Multi-pass membrane protein</topology>
    </subcellularLocation>
    <subcellularLocation>
        <location evidence="1">Membrane</location>
        <topology evidence="1">Multi-pass membrane protein</topology>
    </subcellularLocation>
</comment>